<protein>
    <submittedName>
        <fullName evidence="2">Uncharacterized protein</fullName>
    </submittedName>
</protein>
<sequence length="211" mass="24939">MSLQNDFYTFINQLASQLKRHEEKLTKLEKAHADFAKTIETLKNQPPINVERIDYHFDQLKIERLDGTLNIGLNPQDLQGMDEFSIPTPHFRKEQSEKSKVQLNQLQDKLNTYLEKELPLFIEKAKKEMGLELDESYAAFIQEDIRRQLPERLAFYSQKLAKNRRNFSVNEEEQEIYQMTIHDIQQAIYAFLRQFPMKGQKGEEKNDLGSD</sequence>
<evidence type="ECO:0000313" key="2">
    <source>
        <dbReference type="EMBL" id="CEE01046.1"/>
    </source>
</evidence>
<name>A0A090ISI1_9BACI</name>
<organism evidence="2 3">
    <name type="scientific">Caldibacillus thermoamylovorans</name>
    <dbReference type="NCBI Taxonomy" id="35841"/>
    <lineage>
        <taxon>Bacteria</taxon>
        <taxon>Bacillati</taxon>
        <taxon>Bacillota</taxon>
        <taxon>Bacilli</taxon>
        <taxon>Bacillales</taxon>
        <taxon>Bacillaceae</taxon>
        <taxon>Caldibacillus</taxon>
    </lineage>
</organism>
<proteinExistence type="predicted"/>
<dbReference type="AlphaFoldDB" id="A0A090ISI1"/>
<feature type="coiled-coil region" evidence="1">
    <location>
        <begin position="11"/>
        <end position="45"/>
    </location>
</feature>
<dbReference type="Proteomes" id="UP000040576">
    <property type="component" value="Unassembled WGS sequence"/>
</dbReference>
<dbReference type="Pfam" id="PF10737">
    <property type="entry name" value="GerPC"/>
    <property type="match status" value="1"/>
</dbReference>
<keyword evidence="3" id="KW-1185">Reference proteome</keyword>
<dbReference type="EMBL" id="CCRF01000039">
    <property type="protein sequence ID" value="CEE01046.1"/>
    <property type="molecule type" value="Genomic_DNA"/>
</dbReference>
<gene>
    <name evidence="2" type="ORF">BT1A1_1214</name>
</gene>
<accession>A0A090ISI1</accession>
<dbReference type="InterPro" id="IPR019673">
    <property type="entry name" value="Spore_germination_GerPC"/>
</dbReference>
<keyword evidence="1" id="KW-0175">Coiled coil</keyword>
<reference evidence="2 3" key="1">
    <citation type="submission" date="2014-07" db="EMBL/GenBank/DDBJ databases">
        <authorList>
            <person name="Wibberg Daniel"/>
        </authorList>
    </citation>
    <scope>NUCLEOTIDE SEQUENCE [LARGE SCALE GENOMIC DNA]</scope>
</reference>
<evidence type="ECO:0000313" key="3">
    <source>
        <dbReference type="Proteomes" id="UP000040576"/>
    </source>
</evidence>
<evidence type="ECO:0000256" key="1">
    <source>
        <dbReference type="SAM" id="Coils"/>
    </source>
</evidence>